<dbReference type="InterPro" id="IPR047793">
    <property type="entry name" value="LiaF_C"/>
</dbReference>
<dbReference type="STRING" id="670482.SAMN04488542_11817"/>
<dbReference type="InterPro" id="IPR024425">
    <property type="entry name" value="LiaF-like_C"/>
</dbReference>
<evidence type="ECO:0000259" key="3">
    <source>
        <dbReference type="Pfam" id="PF09922"/>
    </source>
</evidence>
<dbReference type="RefSeq" id="WP_091232186.1">
    <property type="nucleotide sequence ID" value="NZ_FNBG01000018.1"/>
</dbReference>
<reference evidence="5 6" key="1">
    <citation type="submission" date="2016-10" db="EMBL/GenBank/DDBJ databases">
        <authorList>
            <person name="de Groot N.N."/>
        </authorList>
    </citation>
    <scope>NUCLEOTIDE SEQUENCE [LARGE SCALE GENOMIC DNA]</scope>
    <source>
        <strain evidence="5 6">DSM 28129</strain>
    </source>
</reference>
<dbReference type="OrthoDB" id="2351415at2"/>
<feature type="domain" description="LiaF transmembrane" evidence="4">
    <location>
        <begin position="11"/>
        <end position="115"/>
    </location>
</feature>
<feature type="transmembrane region" description="Helical" evidence="2">
    <location>
        <begin position="62"/>
        <end position="80"/>
    </location>
</feature>
<keyword evidence="2" id="KW-0812">Transmembrane</keyword>
<feature type="region of interest" description="Disordered" evidence="1">
    <location>
        <begin position="116"/>
        <end position="138"/>
    </location>
</feature>
<feature type="domain" description="Cell wall-active antibiotics response LiaF-like C-terminal" evidence="3">
    <location>
        <begin position="192"/>
        <end position="306"/>
    </location>
</feature>
<feature type="transmembrane region" description="Helical" evidence="2">
    <location>
        <begin position="92"/>
        <end position="110"/>
    </location>
</feature>
<gene>
    <name evidence="5" type="ORF">SAMN04488542_11817</name>
</gene>
<feature type="transmembrane region" description="Helical" evidence="2">
    <location>
        <begin position="9"/>
        <end position="28"/>
    </location>
</feature>
<dbReference type="Pfam" id="PF09922">
    <property type="entry name" value="LiaF-like_C"/>
    <property type="match status" value="1"/>
</dbReference>
<keyword evidence="6" id="KW-1185">Reference proteome</keyword>
<protein>
    <submittedName>
        <fullName evidence="5">Lia operon protein LiaF</fullName>
    </submittedName>
</protein>
<keyword evidence="2" id="KW-0472">Membrane</keyword>
<sequence length="310" mass="34129">MKNDIWGRFMGGLVLIGIGVIFLLNQLGITDISIGYLFSTYWPVFLILAGITHFANGGRRNSNLIGSLVLIVLGGYFLGRNLDLIYLSPSDFFKFFLPVALIIGGLHMLFKPSNKKSSRRDEFTTSAPATPPVPPMNISEIESPLDSIFGSMEKEQAKKEHKFNQSNHSSYGHYDMGDSYNDKGEPINKSGFIGDVRIGQDYFQLKPMNISHFIGDTIIDLTKAQIPYGETKINVSAFIGDVKVFIPDDMDLGIVANSNAFIGDLKVLNQKEGGFMSSVQVESPHYGEASKKVKLVVSVFIGDVKVNMVG</sequence>
<feature type="transmembrane region" description="Helical" evidence="2">
    <location>
        <begin position="34"/>
        <end position="55"/>
    </location>
</feature>
<dbReference type="Pfam" id="PF22570">
    <property type="entry name" value="LiaF-TM"/>
    <property type="match status" value="1"/>
</dbReference>
<proteinExistence type="predicted"/>
<evidence type="ECO:0000259" key="4">
    <source>
        <dbReference type="Pfam" id="PF22570"/>
    </source>
</evidence>
<evidence type="ECO:0000256" key="2">
    <source>
        <dbReference type="SAM" id="Phobius"/>
    </source>
</evidence>
<dbReference type="NCBIfam" id="NF040535">
    <property type="entry name" value="LiaF_C_term"/>
    <property type="match status" value="1"/>
</dbReference>
<evidence type="ECO:0000313" key="6">
    <source>
        <dbReference type="Proteomes" id="UP000198972"/>
    </source>
</evidence>
<accession>A0A1G7PA72</accession>
<organism evidence="5 6">
    <name type="scientific">Fontibacillus panacisegetis</name>
    <dbReference type="NCBI Taxonomy" id="670482"/>
    <lineage>
        <taxon>Bacteria</taxon>
        <taxon>Bacillati</taxon>
        <taxon>Bacillota</taxon>
        <taxon>Bacilli</taxon>
        <taxon>Bacillales</taxon>
        <taxon>Paenibacillaceae</taxon>
        <taxon>Fontibacillus</taxon>
    </lineage>
</organism>
<name>A0A1G7PA72_9BACL</name>
<keyword evidence="2" id="KW-1133">Transmembrane helix</keyword>
<dbReference type="AlphaFoldDB" id="A0A1G7PA72"/>
<evidence type="ECO:0000256" key="1">
    <source>
        <dbReference type="SAM" id="MobiDB-lite"/>
    </source>
</evidence>
<dbReference type="InterPro" id="IPR054331">
    <property type="entry name" value="LiaF_TM"/>
</dbReference>
<dbReference type="EMBL" id="FNBG01000018">
    <property type="protein sequence ID" value="SDF83111.1"/>
    <property type="molecule type" value="Genomic_DNA"/>
</dbReference>
<dbReference type="Proteomes" id="UP000198972">
    <property type="component" value="Unassembled WGS sequence"/>
</dbReference>
<evidence type="ECO:0000313" key="5">
    <source>
        <dbReference type="EMBL" id="SDF83111.1"/>
    </source>
</evidence>